<name>A0A7F8QDK9_LEPWE</name>
<gene>
    <name evidence="2" type="primary">LOC115939218</name>
</gene>
<evidence type="ECO:0000313" key="2">
    <source>
        <dbReference type="RefSeq" id="XP_030879302.1"/>
    </source>
</evidence>
<organism evidence="1 2">
    <name type="scientific">Leptonychotes weddellii</name>
    <name type="common">Weddell seal</name>
    <name type="synonym">Otaria weddellii</name>
    <dbReference type="NCBI Taxonomy" id="9713"/>
    <lineage>
        <taxon>Eukaryota</taxon>
        <taxon>Metazoa</taxon>
        <taxon>Chordata</taxon>
        <taxon>Craniata</taxon>
        <taxon>Vertebrata</taxon>
        <taxon>Euteleostomi</taxon>
        <taxon>Mammalia</taxon>
        <taxon>Eutheria</taxon>
        <taxon>Laurasiatheria</taxon>
        <taxon>Carnivora</taxon>
        <taxon>Caniformia</taxon>
        <taxon>Pinnipedia</taxon>
        <taxon>Phocidae</taxon>
        <taxon>Monachinae</taxon>
        <taxon>Lobodontini</taxon>
        <taxon>Leptonychotes</taxon>
    </lineage>
</organism>
<sequence length="91" mass="10374">MQYVKIKDVVRGKLLILMEARLPALYKLESDYEILERFPGTCLKGKKYRPLFDYFVQVSLWTCTTWVLRTCVGVTGVLSHGLCGCPVQSLS</sequence>
<dbReference type="KEGG" id="lww:115939218"/>
<keyword evidence="1" id="KW-1185">Reference proteome</keyword>
<dbReference type="GO" id="GO:0006428">
    <property type="term" value="P:isoleucyl-tRNA aminoacylation"/>
    <property type="evidence" value="ECO:0007669"/>
    <property type="project" value="TreeGrafter"/>
</dbReference>
<dbReference type="InterPro" id="IPR023586">
    <property type="entry name" value="Ile-tRNA-ligase_type2"/>
</dbReference>
<dbReference type="OrthoDB" id="1716592at2759"/>
<dbReference type="AlphaFoldDB" id="A0A7F8QDK9"/>
<dbReference type="PANTHER" id="PTHR42780:SF1">
    <property type="entry name" value="ISOLEUCINE--TRNA LIGASE, CYTOPLASMIC"/>
    <property type="match status" value="1"/>
</dbReference>
<protein>
    <submittedName>
        <fullName evidence="2">Isoleucine--tRNA ligase, cytoplasmic-like</fullName>
    </submittedName>
</protein>
<dbReference type="Proteomes" id="UP000245341">
    <property type="component" value="Unplaced"/>
</dbReference>
<accession>A0A7F8QDK9</accession>
<dbReference type="PANTHER" id="PTHR42780">
    <property type="entry name" value="SOLEUCYL-TRNA SYNTHETASE"/>
    <property type="match status" value="1"/>
</dbReference>
<evidence type="ECO:0000313" key="1">
    <source>
        <dbReference type="Proteomes" id="UP000245341"/>
    </source>
</evidence>
<dbReference type="GO" id="GO:0004822">
    <property type="term" value="F:isoleucine-tRNA ligase activity"/>
    <property type="evidence" value="ECO:0007669"/>
    <property type="project" value="InterPro"/>
</dbReference>
<proteinExistence type="predicted"/>
<dbReference type="RefSeq" id="XP_030879302.1">
    <property type="nucleotide sequence ID" value="XM_031023442.1"/>
</dbReference>
<reference evidence="2" key="1">
    <citation type="submission" date="2025-08" db="UniProtKB">
        <authorList>
            <consortium name="RefSeq"/>
        </authorList>
    </citation>
    <scope>IDENTIFICATION</scope>
    <source>
        <tissue evidence="2">Liver</tissue>
    </source>
</reference>
<dbReference type="GeneID" id="115939218"/>